<evidence type="ECO:0000256" key="2">
    <source>
        <dbReference type="ARBA" id="ARBA00022692"/>
    </source>
</evidence>
<dbReference type="Pfam" id="PF00072">
    <property type="entry name" value="Response_reg"/>
    <property type="match status" value="1"/>
</dbReference>
<sequence length="393" mass="43582">MIDSSAILDAKILVVDDLEANVLLLEQILHRAGYAHVASTTDASEVYALHRQNGYDLILLDLQMPGLDGFQVMESLKELEADNYLPVIVITAQPAHKLRALQTGAKDFVSKPFDLAEVLMRVHNMLEVRLLHRESRNYSKALEQKVREVEASRELIGRQSDELKRLYAKVVAEQKVSERLLLNMLPYPIAQRLKAHLDGIADGFPEVIADRFPEVSVLFADLVDFTGFSAGMGPEQIVEILNEIFTDFDIIADNRGLEKIKTIGDAYMAAAGLPVPVADHAVRAAHMALDMIDAMARFNELRRCNLQLRIGINSGEVVAGVIGKRKFIYDLWGMAVNLASRMESQGVAGRVQVTEATRGRLGDPFVFEERGTIAAKGMGELHTWFLAGRTGHP</sequence>
<keyword evidence="5" id="KW-0472">Membrane</keyword>
<dbReference type="GO" id="GO:0016020">
    <property type="term" value="C:membrane"/>
    <property type="evidence" value="ECO:0007669"/>
    <property type="project" value="UniProtKB-SubCell"/>
</dbReference>
<proteinExistence type="predicted"/>
<keyword evidence="4" id="KW-1133">Transmembrane helix</keyword>
<comment type="subcellular location">
    <subcellularLocation>
        <location evidence="1">Membrane</location>
    </subcellularLocation>
</comment>
<reference evidence="10 11" key="1">
    <citation type="submission" date="2019-08" db="EMBL/GenBank/DDBJ databases">
        <authorList>
            <person name="Peeters C."/>
        </authorList>
    </citation>
    <scope>NUCLEOTIDE SEQUENCE [LARGE SCALE GENOMIC DNA]</scope>
    <source>
        <strain evidence="10 11">LMG 30175</strain>
    </source>
</reference>
<evidence type="ECO:0000256" key="1">
    <source>
        <dbReference type="ARBA" id="ARBA00004370"/>
    </source>
</evidence>
<dbReference type="Pfam" id="PF00211">
    <property type="entry name" value="Guanylate_cyc"/>
    <property type="match status" value="1"/>
</dbReference>
<dbReference type="InterPro" id="IPR011006">
    <property type="entry name" value="CheY-like_superfamily"/>
</dbReference>
<dbReference type="PROSITE" id="PS50125">
    <property type="entry name" value="GUANYLATE_CYCLASE_2"/>
    <property type="match status" value="1"/>
</dbReference>
<feature type="modified residue" description="4-aspartylphosphate" evidence="7">
    <location>
        <position position="61"/>
    </location>
</feature>
<feature type="domain" description="Guanylate cyclase" evidence="9">
    <location>
        <begin position="216"/>
        <end position="343"/>
    </location>
</feature>
<evidence type="ECO:0000313" key="10">
    <source>
        <dbReference type="EMBL" id="VVE12281.1"/>
    </source>
</evidence>
<dbReference type="OrthoDB" id="8874570at2"/>
<evidence type="ECO:0000313" key="11">
    <source>
        <dbReference type="Proteomes" id="UP000414233"/>
    </source>
</evidence>
<evidence type="ECO:0000256" key="3">
    <source>
        <dbReference type="ARBA" id="ARBA00022741"/>
    </source>
</evidence>
<dbReference type="Proteomes" id="UP000414233">
    <property type="component" value="Unassembled WGS sequence"/>
</dbReference>
<dbReference type="PANTHER" id="PTHR11920:SF335">
    <property type="entry name" value="GUANYLATE CYCLASE"/>
    <property type="match status" value="1"/>
</dbReference>
<evidence type="ECO:0000259" key="9">
    <source>
        <dbReference type="PROSITE" id="PS50125"/>
    </source>
</evidence>
<evidence type="ECO:0000256" key="4">
    <source>
        <dbReference type="ARBA" id="ARBA00022989"/>
    </source>
</evidence>
<dbReference type="CDD" id="cd17551">
    <property type="entry name" value="REC_RpfG-like"/>
    <property type="match status" value="1"/>
</dbReference>
<dbReference type="InterPro" id="IPR029787">
    <property type="entry name" value="Nucleotide_cyclase"/>
</dbReference>
<dbReference type="GO" id="GO:0000160">
    <property type="term" value="P:phosphorelay signal transduction system"/>
    <property type="evidence" value="ECO:0007669"/>
    <property type="project" value="InterPro"/>
</dbReference>
<dbReference type="GO" id="GO:0009190">
    <property type="term" value="P:cyclic nucleotide biosynthetic process"/>
    <property type="evidence" value="ECO:0007669"/>
    <property type="project" value="InterPro"/>
</dbReference>
<keyword evidence="2" id="KW-0812">Transmembrane</keyword>
<dbReference type="SUPFAM" id="SSF55073">
    <property type="entry name" value="Nucleotide cyclase"/>
    <property type="match status" value="1"/>
</dbReference>
<accession>A0A5E4VJ96</accession>
<dbReference type="GO" id="GO:0004016">
    <property type="term" value="F:adenylate cyclase activity"/>
    <property type="evidence" value="ECO:0007669"/>
    <property type="project" value="UniProtKB-ARBA"/>
</dbReference>
<dbReference type="PROSITE" id="PS50110">
    <property type="entry name" value="RESPONSE_REGULATORY"/>
    <property type="match status" value="1"/>
</dbReference>
<dbReference type="CDD" id="cd07302">
    <property type="entry name" value="CHD"/>
    <property type="match status" value="1"/>
</dbReference>
<keyword evidence="6" id="KW-0456">Lyase</keyword>
<dbReference type="Gene3D" id="3.40.50.2300">
    <property type="match status" value="1"/>
</dbReference>
<name>A0A5E4VJ96_9BURK</name>
<dbReference type="PANTHER" id="PTHR11920">
    <property type="entry name" value="GUANYLYL CYCLASE"/>
    <property type="match status" value="1"/>
</dbReference>
<dbReference type="SMART" id="SM00044">
    <property type="entry name" value="CYCc"/>
    <property type="match status" value="1"/>
</dbReference>
<dbReference type="GO" id="GO:0000166">
    <property type="term" value="F:nucleotide binding"/>
    <property type="evidence" value="ECO:0007669"/>
    <property type="project" value="UniProtKB-KW"/>
</dbReference>
<evidence type="ECO:0000256" key="7">
    <source>
        <dbReference type="PROSITE-ProRule" id="PRU00169"/>
    </source>
</evidence>
<dbReference type="SMART" id="SM00448">
    <property type="entry name" value="REC"/>
    <property type="match status" value="1"/>
</dbReference>
<gene>
    <name evidence="10" type="primary">cheY_1</name>
    <name evidence="10" type="ORF">PTE30175_02625</name>
</gene>
<keyword evidence="7" id="KW-0597">Phosphoprotein</keyword>
<dbReference type="InterPro" id="IPR001789">
    <property type="entry name" value="Sig_transdc_resp-reg_receiver"/>
</dbReference>
<protein>
    <submittedName>
        <fullName evidence="10">Chemotaxis protein CheY</fullName>
    </submittedName>
</protein>
<evidence type="ECO:0000259" key="8">
    <source>
        <dbReference type="PROSITE" id="PS50110"/>
    </source>
</evidence>
<dbReference type="RefSeq" id="WP_150697469.1">
    <property type="nucleotide sequence ID" value="NZ_CABPRZ010000009.1"/>
</dbReference>
<dbReference type="InterPro" id="IPR050401">
    <property type="entry name" value="Cyclic_nucleotide_synthase"/>
</dbReference>
<dbReference type="EMBL" id="CABPRZ010000009">
    <property type="protein sequence ID" value="VVE12281.1"/>
    <property type="molecule type" value="Genomic_DNA"/>
</dbReference>
<keyword evidence="11" id="KW-1185">Reference proteome</keyword>
<dbReference type="Gene3D" id="3.30.70.1230">
    <property type="entry name" value="Nucleotide cyclase"/>
    <property type="match status" value="1"/>
</dbReference>
<keyword evidence="3" id="KW-0547">Nucleotide-binding</keyword>
<dbReference type="AlphaFoldDB" id="A0A5E4VJ96"/>
<feature type="domain" description="Response regulatory" evidence="8">
    <location>
        <begin position="11"/>
        <end position="126"/>
    </location>
</feature>
<evidence type="ECO:0000256" key="5">
    <source>
        <dbReference type="ARBA" id="ARBA00023136"/>
    </source>
</evidence>
<dbReference type="SUPFAM" id="SSF52172">
    <property type="entry name" value="CheY-like"/>
    <property type="match status" value="1"/>
</dbReference>
<organism evidence="10 11">
    <name type="scientific">Pandoraea terrae</name>
    <dbReference type="NCBI Taxonomy" id="1537710"/>
    <lineage>
        <taxon>Bacteria</taxon>
        <taxon>Pseudomonadati</taxon>
        <taxon>Pseudomonadota</taxon>
        <taxon>Betaproteobacteria</taxon>
        <taxon>Burkholderiales</taxon>
        <taxon>Burkholderiaceae</taxon>
        <taxon>Pandoraea</taxon>
    </lineage>
</organism>
<evidence type="ECO:0000256" key="6">
    <source>
        <dbReference type="ARBA" id="ARBA00023239"/>
    </source>
</evidence>
<dbReference type="InterPro" id="IPR001054">
    <property type="entry name" value="A/G_cyclase"/>
</dbReference>